<sequence length="178" mass="20317">MSGVKFTNGHKNEQLIYCVQLISCKKALNAFNSTCSLHNKCNKSKIYSCKQTNTRVQQKFLKSCTMRNKNICFGLNHTAANPLANTAEQPYLQMHAGLSDNEKQQPVSTFMQVRVPCQSEKGLFLVNYLVSCASNSQSRKVLESVNLDLNEKCFHIFHLKHCEQKIPSAIKDWKKLHY</sequence>
<protein>
    <submittedName>
        <fullName evidence="1">Uncharacterized protein</fullName>
    </submittedName>
</protein>
<proteinExistence type="predicted"/>
<dbReference type="Proteomes" id="UP000078200">
    <property type="component" value="Unassembled WGS sequence"/>
</dbReference>
<accession>A0A1A9VES7</accession>
<organism evidence="1 2">
    <name type="scientific">Glossina austeni</name>
    <name type="common">Savannah tsetse fly</name>
    <dbReference type="NCBI Taxonomy" id="7395"/>
    <lineage>
        <taxon>Eukaryota</taxon>
        <taxon>Metazoa</taxon>
        <taxon>Ecdysozoa</taxon>
        <taxon>Arthropoda</taxon>
        <taxon>Hexapoda</taxon>
        <taxon>Insecta</taxon>
        <taxon>Pterygota</taxon>
        <taxon>Neoptera</taxon>
        <taxon>Endopterygota</taxon>
        <taxon>Diptera</taxon>
        <taxon>Brachycera</taxon>
        <taxon>Muscomorpha</taxon>
        <taxon>Hippoboscoidea</taxon>
        <taxon>Glossinidae</taxon>
        <taxon>Glossina</taxon>
    </lineage>
</organism>
<dbReference type="AlphaFoldDB" id="A0A1A9VES7"/>
<evidence type="ECO:0000313" key="1">
    <source>
        <dbReference type="EnsemblMetazoa" id="GAUT035012-PA"/>
    </source>
</evidence>
<dbReference type="EnsemblMetazoa" id="GAUT035012-RA">
    <property type="protein sequence ID" value="GAUT035012-PA"/>
    <property type="gene ID" value="GAUT035012"/>
</dbReference>
<evidence type="ECO:0000313" key="2">
    <source>
        <dbReference type="Proteomes" id="UP000078200"/>
    </source>
</evidence>
<name>A0A1A9VES7_GLOAU</name>
<reference evidence="1" key="1">
    <citation type="submission" date="2020-05" db="UniProtKB">
        <authorList>
            <consortium name="EnsemblMetazoa"/>
        </authorList>
    </citation>
    <scope>IDENTIFICATION</scope>
    <source>
        <strain evidence="1">TTRI</strain>
    </source>
</reference>
<keyword evidence="2" id="KW-1185">Reference proteome</keyword>
<dbReference type="VEuPathDB" id="VectorBase:GAUT035012"/>